<name>A0A9X9LUG3_GULGU</name>
<protein>
    <submittedName>
        <fullName evidence="1">Uncharacterized protein</fullName>
    </submittedName>
</protein>
<dbReference type="Proteomes" id="UP000269945">
    <property type="component" value="Unassembled WGS sequence"/>
</dbReference>
<evidence type="ECO:0000313" key="2">
    <source>
        <dbReference type="Proteomes" id="UP000269945"/>
    </source>
</evidence>
<dbReference type="AlphaFoldDB" id="A0A9X9LUG3"/>
<dbReference type="EMBL" id="CYRY02018870">
    <property type="protein sequence ID" value="VCW96650.1"/>
    <property type="molecule type" value="Genomic_DNA"/>
</dbReference>
<evidence type="ECO:0000313" key="1">
    <source>
        <dbReference type="EMBL" id="VCW96650.1"/>
    </source>
</evidence>
<gene>
    <name evidence="1" type="ORF">BN2614_LOCUS5</name>
</gene>
<organism evidence="1 2">
    <name type="scientific">Gulo gulo</name>
    <name type="common">Wolverine</name>
    <name type="synonym">Gluton</name>
    <dbReference type="NCBI Taxonomy" id="48420"/>
    <lineage>
        <taxon>Eukaryota</taxon>
        <taxon>Metazoa</taxon>
        <taxon>Chordata</taxon>
        <taxon>Craniata</taxon>
        <taxon>Vertebrata</taxon>
        <taxon>Euteleostomi</taxon>
        <taxon>Mammalia</taxon>
        <taxon>Eutheria</taxon>
        <taxon>Laurasiatheria</taxon>
        <taxon>Carnivora</taxon>
        <taxon>Caniformia</taxon>
        <taxon>Musteloidea</taxon>
        <taxon>Mustelidae</taxon>
        <taxon>Guloninae</taxon>
        <taxon>Gulo</taxon>
    </lineage>
</organism>
<comment type="caution">
    <text evidence="1">The sequence shown here is derived from an EMBL/GenBank/DDBJ whole genome shotgun (WGS) entry which is preliminary data.</text>
</comment>
<accession>A0A9X9LUG3</accession>
<keyword evidence="2" id="KW-1185">Reference proteome</keyword>
<sequence>MPIGQPREGQLLAGDSDTDIYVHELLESPQQAGGTESSSPFLLKGGSVGRMWTRVCPAPAS</sequence>
<proteinExistence type="predicted"/>
<reference evidence="1 2" key="1">
    <citation type="submission" date="2018-10" db="EMBL/GenBank/DDBJ databases">
        <authorList>
            <person name="Ekblom R."/>
            <person name="Jareborg N."/>
        </authorList>
    </citation>
    <scope>NUCLEOTIDE SEQUENCE [LARGE SCALE GENOMIC DNA]</scope>
    <source>
        <tissue evidence="1">Muscle</tissue>
    </source>
</reference>